<dbReference type="EMBL" id="LR134523">
    <property type="protein sequence ID" value="VEJ35747.1"/>
    <property type="molecule type" value="Genomic_DNA"/>
</dbReference>
<dbReference type="GO" id="GO:0016300">
    <property type="term" value="F:tRNA (uridine) methyltransferase activity"/>
    <property type="evidence" value="ECO:0007669"/>
    <property type="project" value="UniProtKB-UniRule"/>
</dbReference>
<feature type="binding site" evidence="4">
    <location>
        <position position="132"/>
    </location>
    <ligand>
        <name>Mg(2+)</name>
        <dbReference type="ChEBI" id="CHEBI:18420"/>
    </ligand>
</feature>
<keyword evidence="4" id="KW-0460">Magnesium</keyword>
<dbReference type="Pfam" id="PF01596">
    <property type="entry name" value="Methyltransf_3"/>
    <property type="match status" value="1"/>
</dbReference>
<accession>A0A448V1Z3</accession>
<dbReference type="KEGG" id="piv:NCTC13079_00913"/>
<feature type="binding site" evidence="4">
    <location>
        <position position="132"/>
    </location>
    <ligand>
        <name>S-adenosyl-L-methionine</name>
        <dbReference type="ChEBI" id="CHEBI:59789"/>
    </ligand>
</feature>
<keyword evidence="4" id="KW-0479">Metal-binding</keyword>
<organism evidence="5 6">
    <name type="scientific">Aedoeadaptatus ivorii</name>
    <dbReference type="NCBI Taxonomy" id="54006"/>
    <lineage>
        <taxon>Bacteria</taxon>
        <taxon>Bacillati</taxon>
        <taxon>Bacillota</taxon>
        <taxon>Tissierellia</taxon>
        <taxon>Tissierellales</taxon>
        <taxon>Peptoniphilaceae</taxon>
        <taxon>Aedoeadaptatus</taxon>
    </lineage>
</organism>
<reference evidence="5 6" key="1">
    <citation type="submission" date="2018-12" db="EMBL/GenBank/DDBJ databases">
        <authorList>
            <consortium name="Pathogen Informatics"/>
        </authorList>
    </citation>
    <scope>NUCLEOTIDE SEQUENCE [LARGE SCALE GENOMIC DNA]</scope>
    <source>
        <strain evidence="5 6">NCTC13079</strain>
    </source>
</reference>
<keyword evidence="2 4" id="KW-0808">Transferase</keyword>
<dbReference type="GO" id="GO:0000287">
    <property type="term" value="F:magnesium ion binding"/>
    <property type="evidence" value="ECO:0007669"/>
    <property type="project" value="UniProtKB-UniRule"/>
</dbReference>
<feature type="binding site" evidence="4">
    <location>
        <begin position="114"/>
        <end position="115"/>
    </location>
    <ligand>
        <name>S-adenosyl-L-methionine</name>
        <dbReference type="ChEBI" id="CHEBI:59789"/>
    </ligand>
</feature>
<dbReference type="CDD" id="cd02440">
    <property type="entry name" value="AdoMet_MTases"/>
    <property type="match status" value="1"/>
</dbReference>
<feature type="binding site" evidence="4">
    <location>
        <position position="158"/>
    </location>
    <ligand>
        <name>Mg(2+)</name>
        <dbReference type="ChEBI" id="CHEBI:18420"/>
    </ligand>
</feature>
<dbReference type="InterPro" id="IPR002935">
    <property type="entry name" value="SAM_O-MeTrfase"/>
</dbReference>
<evidence type="ECO:0000256" key="3">
    <source>
        <dbReference type="ARBA" id="ARBA00022691"/>
    </source>
</evidence>
<dbReference type="GO" id="GO:0008171">
    <property type="term" value="F:O-methyltransferase activity"/>
    <property type="evidence" value="ECO:0007669"/>
    <property type="project" value="InterPro"/>
</dbReference>
<keyword evidence="1 4" id="KW-0489">Methyltransferase</keyword>
<dbReference type="Gene3D" id="3.40.50.150">
    <property type="entry name" value="Vaccinia Virus protein VP39"/>
    <property type="match status" value="1"/>
</dbReference>
<comment type="similarity">
    <text evidence="4">Belongs to the class I-like SAM-binding methyltransferase superfamily. Cation-dependent O-methyltransferase family.</text>
</comment>
<comment type="catalytic activity">
    <reaction evidence="4">
        <text>5-hydroxyuridine(34) in tRNA + S-adenosyl-L-methionine = 5-methoxyuridine(34) in tRNA + S-adenosyl-L-homocysteine + H(+)</text>
        <dbReference type="Rhea" id="RHEA:60524"/>
        <dbReference type="Rhea" id="RHEA-COMP:13381"/>
        <dbReference type="Rhea" id="RHEA-COMP:15591"/>
        <dbReference type="ChEBI" id="CHEBI:15378"/>
        <dbReference type="ChEBI" id="CHEBI:57856"/>
        <dbReference type="ChEBI" id="CHEBI:59789"/>
        <dbReference type="ChEBI" id="CHEBI:136877"/>
        <dbReference type="ChEBI" id="CHEBI:143860"/>
    </reaction>
</comment>
<dbReference type="InterPro" id="IPR029063">
    <property type="entry name" value="SAM-dependent_MTases_sf"/>
</dbReference>
<feature type="binding site" evidence="4">
    <location>
        <position position="86"/>
    </location>
    <ligand>
        <name>S-adenosyl-L-methionine</name>
        <dbReference type="ChEBI" id="CHEBI:59789"/>
    </ligand>
</feature>
<proteinExistence type="inferred from homology"/>
<dbReference type="PANTHER" id="PTHR10509:SF14">
    <property type="entry name" value="CAFFEOYL-COA O-METHYLTRANSFERASE 3-RELATED"/>
    <property type="match status" value="1"/>
</dbReference>
<evidence type="ECO:0000256" key="4">
    <source>
        <dbReference type="HAMAP-Rule" id="MF_02217"/>
    </source>
</evidence>
<dbReference type="AlphaFoldDB" id="A0A448V1Z3"/>
<keyword evidence="3 4" id="KW-0949">S-adenosyl-L-methionine</keyword>
<dbReference type="InterPro" id="IPR050362">
    <property type="entry name" value="Cation-dep_OMT"/>
</dbReference>
<dbReference type="EC" id="2.1.1.-" evidence="4"/>
<evidence type="ECO:0000313" key="6">
    <source>
        <dbReference type="Proteomes" id="UP000269544"/>
    </source>
</evidence>
<dbReference type="SUPFAM" id="SSF53335">
    <property type="entry name" value="S-adenosyl-L-methionine-dependent methyltransferases"/>
    <property type="match status" value="1"/>
</dbReference>
<feature type="binding site" evidence="4">
    <location>
        <position position="159"/>
    </location>
    <ligand>
        <name>Mg(2+)</name>
        <dbReference type="ChEBI" id="CHEBI:18420"/>
    </ligand>
</feature>
<protein>
    <recommendedName>
        <fullName evidence="4">tRNA 5-hydroxyuridine methyltransferase</fullName>
        <ecNumber evidence="4">2.1.1.-</ecNumber>
    </recommendedName>
    <alternativeName>
        <fullName evidence="4">ho5U methyltransferase</fullName>
    </alternativeName>
</protein>
<keyword evidence="6" id="KW-1185">Reference proteome</keyword>
<keyword evidence="4" id="KW-0819">tRNA processing</keyword>
<evidence type="ECO:0000313" key="5">
    <source>
        <dbReference type="EMBL" id="VEJ35747.1"/>
    </source>
</evidence>
<sequence length="215" mass="24387">MQDSIKDNNEWFLARIAPDRGGYLGELRAFAEKEGVPIFGEEVENFLRFFLPVLCPSRILELGTAIGYSASVMAAVLPEATITTVEIDPDRAVSARTHFQNQDLESRIRLVVEDAEAFMRNDEGIYDFIFVDAAKGQYEKYLKRALALLAPGGVIAMDNVLFHGMLASKELYVRRKVTIVKRLKRMLYDILREEGIVADILPIDDGLLLIRREYE</sequence>
<dbReference type="GO" id="GO:0008757">
    <property type="term" value="F:S-adenosylmethionine-dependent methyltransferase activity"/>
    <property type="evidence" value="ECO:0007669"/>
    <property type="project" value="TreeGrafter"/>
</dbReference>
<dbReference type="HAMAP" id="MF_02217">
    <property type="entry name" value="TrmR_methyltr"/>
    <property type="match status" value="1"/>
</dbReference>
<dbReference type="OrthoDB" id="9799672at2"/>
<dbReference type="PROSITE" id="PS51682">
    <property type="entry name" value="SAM_OMT_I"/>
    <property type="match status" value="1"/>
</dbReference>
<evidence type="ECO:0000256" key="2">
    <source>
        <dbReference type="ARBA" id="ARBA00022679"/>
    </source>
</evidence>
<dbReference type="Proteomes" id="UP000269544">
    <property type="component" value="Chromosome"/>
</dbReference>
<evidence type="ECO:0000256" key="1">
    <source>
        <dbReference type="ARBA" id="ARBA00022603"/>
    </source>
</evidence>
<comment type="subunit">
    <text evidence="4">Homodimer.</text>
</comment>
<comment type="caution">
    <text evidence="4">Lacks conserved residue(s) required for the propagation of feature annotation.</text>
</comment>
<gene>
    <name evidence="4" type="primary">trmR</name>
    <name evidence="5" type="ORF">NCTC13079_00913</name>
</gene>
<name>A0A448V1Z3_9FIRM</name>
<feature type="binding site" evidence="4">
    <location>
        <position position="69"/>
    </location>
    <ligand>
        <name>S-adenosyl-L-methionine</name>
        <dbReference type="ChEBI" id="CHEBI:59789"/>
    </ligand>
</feature>
<dbReference type="RefSeq" id="WP_126465508.1">
    <property type="nucleotide sequence ID" value="NZ_JAUSWF010000009.1"/>
</dbReference>
<dbReference type="InterPro" id="IPR043675">
    <property type="entry name" value="TrmR_methyltr"/>
</dbReference>
<comment type="function">
    <text evidence="4">Catalyzes the methylation of 5-hydroxyuridine (ho5U) to form 5-methoxyuridine (mo5U) at position 34 in tRNAs.</text>
</comment>
<dbReference type="PANTHER" id="PTHR10509">
    <property type="entry name" value="O-METHYLTRANSFERASE-RELATED"/>
    <property type="match status" value="1"/>
</dbReference>
<dbReference type="GO" id="GO:0030488">
    <property type="term" value="P:tRNA methylation"/>
    <property type="evidence" value="ECO:0007669"/>
    <property type="project" value="UniProtKB-UniRule"/>
</dbReference>